<dbReference type="GO" id="GO:0042274">
    <property type="term" value="P:ribosomal small subunit biogenesis"/>
    <property type="evidence" value="ECO:0007669"/>
    <property type="project" value="UniProtKB-UniRule"/>
</dbReference>
<keyword evidence="2 10" id="KW-0690">Ribosome biogenesis</keyword>
<dbReference type="HAMAP" id="MF_01820">
    <property type="entry name" value="GTPase_RsgA"/>
    <property type="match status" value="1"/>
</dbReference>
<dbReference type="InterPro" id="IPR010914">
    <property type="entry name" value="RsgA_GTPase_dom"/>
</dbReference>
<dbReference type="GO" id="GO:0005737">
    <property type="term" value="C:cytoplasm"/>
    <property type="evidence" value="ECO:0007669"/>
    <property type="project" value="UniProtKB-SubCell"/>
</dbReference>
<dbReference type="EC" id="3.6.1.-" evidence="10"/>
<evidence type="ECO:0000256" key="4">
    <source>
        <dbReference type="ARBA" id="ARBA00022730"/>
    </source>
</evidence>
<comment type="subcellular location">
    <subcellularLocation>
        <location evidence="10">Cytoplasm</location>
    </subcellularLocation>
</comment>
<organism evidence="13 14">
    <name type="scientific">Candidatus Gallilactobacillus intestinavium</name>
    <dbReference type="NCBI Taxonomy" id="2840838"/>
    <lineage>
        <taxon>Bacteria</taxon>
        <taxon>Bacillati</taxon>
        <taxon>Bacillota</taxon>
        <taxon>Bacilli</taxon>
        <taxon>Lactobacillales</taxon>
        <taxon>Lactobacillaceae</taxon>
        <taxon>Lactobacillaceae incertae sedis</taxon>
        <taxon>Candidatus Gallilactobacillus</taxon>
    </lineage>
</organism>
<dbReference type="Gene3D" id="2.40.50.140">
    <property type="entry name" value="Nucleic acid-binding proteins"/>
    <property type="match status" value="1"/>
</dbReference>
<feature type="domain" description="EngC GTPase" evidence="11">
    <location>
        <begin position="72"/>
        <end position="216"/>
    </location>
</feature>
<keyword evidence="7 10" id="KW-0862">Zinc</keyword>
<keyword evidence="9 10" id="KW-0342">GTP-binding</keyword>
<feature type="domain" description="CP-type G" evidence="12">
    <location>
        <begin position="63"/>
        <end position="218"/>
    </location>
</feature>
<dbReference type="SUPFAM" id="SSF52540">
    <property type="entry name" value="P-loop containing nucleoside triphosphate hydrolases"/>
    <property type="match status" value="1"/>
</dbReference>
<comment type="cofactor">
    <cofactor evidence="10">
        <name>Zn(2+)</name>
        <dbReference type="ChEBI" id="CHEBI:29105"/>
    </cofactor>
    <text evidence="10">Binds 1 zinc ion per subunit.</text>
</comment>
<evidence type="ECO:0000256" key="6">
    <source>
        <dbReference type="ARBA" id="ARBA00022801"/>
    </source>
</evidence>
<evidence type="ECO:0000256" key="7">
    <source>
        <dbReference type="ARBA" id="ARBA00022833"/>
    </source>
</evidence>
<feature type="binding site" evidence="10">
    <location>
        <position position="255"/>
    </location>
    <ligand>
        <name>Zn(2+)</name>
        <dbReference type="ChEBI" id="CHEBI:29105"/>
    </ligand>
</feature>
<sequence length="288" mass="33153">MEGQIYQLLSGFYLIHAANNQQYTAKARGKFRKNKVKPMVGDFVDFSVDENDEGYILDIQSRKNYLIRPSVSNVDQAVVVTAVVEPDLSLNLLDRQLVTLTAKNIKPIIYFSKLDLVNEQETYDKLMTLAQNYQTIGYTVVLNDSEQLRKEFKNCLTVFMGQTGAGKSTLLNKLDPALQITTNQISNTLNRGKHTTRKVSLYSIEDGLIADTPGFSSYDDFNVASKELYKCFPEFKQLSQNCKYRECQHINEPHCAVKEALEQQEIMDSRYKNYLQFYQQIKQSEHQY</sequence>
<evidence type="ECO:0000313" key="14">
    <source>
        <dbReference type="Proteomes" id="UP000823614"/>
    </source>
</evidence>
<dbReference type="GO" id="GO:0003924">
    <property type="term" value="F:GTPase activity"/>
    <property type="evidence" value="ECO:0007669"/>
    <property type="project" value="UniProtKB-UniRule"/>
</dbReference>
<keyword evidence="6 10" id="KW-0378">Hydrolase</keyword>
<dbReference type="InterPro" id="IPR031944">
    <property type="entry name" value="RsgA_N"/>
</dbReference>
<dbReference type="AlphaFoldDB" id="A0A9D9E6B3"/>
<dbReference type="PROSITE" id="PS50936">
    <property type="entry name" value="ENGC_GTPASE"/>
    <property type="match status" value="1"/>
</dbReference>
<accession>A0A9D9E6B3</accession>
<proteinExistence type="inferred from homology"/>
<dbReference type="Pfam" id="PF16745">
    <property type="entry name" value="RsgA_N"/>
    <property type="match status" value="1"/>
</dbReference>
<keyword evidence="3 10" id="KW-0479">Metal-binding</keyword>
<dbReference type="Gene3D" id="3.40.50.300">
    <property type="entry name" value="P-loop containing nucleotide triphosphate hydrolases"/>
    <property type="match status" value="1"/>
</dbReference>
<dbReference type="Gene3D" id="1.10.40.50">
    <property type="entry name" value="Probable gtpase engc, domain 3"/>
    <property type="match status" value="1"/>
</dbReference>
<evidence type="ECO:0000256" key="1">
    <source>
        <dbReference type="ARBA" id="ARBA00022490"/>
    </source>
</evidence>
<dbReference type="PANTHER" id="PTHR32120">
    <property type="entry name" value="SMALL RIBOSOMAL SUBUNIT BIOGENESIS GTPASE RSGA"/>
    <property type="match status" value="1"/>
</dbReference>
<comment type="subunit">
    <text evidence="10">Monomer. Associates with 30S ribosomal subunit, binds 16S rRNA.</text>
</comment>
<reference evidence="13" key="1">
    <citation type="submission" date="2020-10" db="EMBL/GenBank/DDBJ databases">
        <authorList>
            <person name="Gilroy R."/>
        </authorList>
    </citation>
    <scope>NUCLEOTIDE SEQUENCE</scope>
    <source>
        <strain evidence="13">C6-149</strain>
    </source>
</reference>
<reference evidence="13" key="2">
    <citation type="journal article" date="2021" name="PeerJ">
        <title>Extensive microbial diversity within the chicken gut microbiome revealed by metagenomics and culture.</title>
        <authorList>
            <person name="Gilroy R."/>
            <person name="Ravi A."/>
            <person name="Getino M."/>
            <person name="Pursley I."/>
            <person name="Horton D.L."/>
            <person name="Alikhan N.F."/>
            <person name="Baker D."/>
            <person name="Gharbi K."/>
            <person name="Hall N."/>
            <person name="Watson M."/>
            <person name="Adriaenssens E.M."/>
            <person name="Foster-Nyarko E."/>
            <person name="Jarju S."/>
            <person name="Secka A."/>
            <person name="Antonio M."/>
            <person name="Oren A."/>
            <person name="Chaudhuri R.R."/>
            <person name="La Ragione R."/>
            <person name="Hildebrand F."/>
            <person name="Pallen M.J."/>
        </authorList>
    </citation>
    <scope>NUCLEOTIDE SEQUENCE</scope>
    <source>
        <strain evidence="13">C6-149</strain>
    </source>
</reference>
<evidence type="ECO:0000256" key="2">
    <source>
        <dbReference type="ARBA" id="ARBA00022517"/>
    </source>
</evidence>
<comment type="function">
    <text evidence="10">One of several proteins that assist in the late maturation steps of the functional core of the 30S ribosomal subunit. Helps release RbfA from mature subunits. May play a role in the assembly of ribosomal proteins into the subunit. Circularly permuted GTPase that catalyzes slow GTP hydrolysis, GTPase activity is stimulated by the 30S ribosomal subunit.</text>
</comment>
<dbReference type="InterPro" id="IPR012340">
    <property type="entry name" value="NA-bd_OB-fold"/>
</dbReference>
<dbReference type="PROSITE" id="PS51721">
    <property type="entry name" value="G_CP"/>
    <property type="match status" value="1"/>
</dbReference>
<evidence type="ECO:0000256" key="10">
    <source>
        <dbReference type="HAMAP-Rule" id="MF_01820"/>
    </source>
</evidence>
<dbReference type="PANTHER" id="PTHR32120:SF11">
    <property type="entry name" value="SMALL RIBOSOMAL SUBUNIT BIOGENESIS GTPASE RSGA 1, MITOCHONDRIAL-RELATED"/>
    <property type="match status" value="1"/>
</dbReference>
<dbReference type="Pfam" id="PF03193">
    <property type="entry name" value="RsgA_GTPase"/>
    <property type="match status" value="1"/>
</dbReference>
<evidence type="ECO:0000259" key="12">
    <source>
        <dbReference type="PROSITE" id="PS51721"/>
    </source>
</evidence>
<feature type="binding site" evidence="10">
    <location>
        <position position="247"/>
    </location>
    <ligand>
        <name>Zn(2+)</name>
        <dbReference type="ChEBI" id="CHEBI:29105"/>
    </ligand>
</feature>
<feature type="binding site" evidence="10">
    <location>
        <begin position="112"/>
        <end position="115"/>
    </location>
    <ligand>
        <name>GTP</name>
        <dbReference type="ChEBI" id="CHEBI:37565"/>
    </ligand>
</feature>
<dbReference type="Proteomes" id="UP000823614">
    <property type="component" value="Unassembled WGS sequence"/>
</dbReference>
<keyword evidence="5 10" id="KW-0547">Nucleotide-binding</keyword>
<evidence type="ECO:0000256" key="8">
    <source>
        <dbReference type="ARBA" id="ARBA00022884"/>
    </source>
</evidence>
<dbReference type="GO" id="GO:0019843">
    <property type="term" value="F:rRNA binding"/>
    <property type="evidence" value="ECO:0007669"/>
    <property type="project" value="UniProtKB-KW"/>
</dbReference>
<gene>
    <name evidence="10 13" type="primary">rsgA</name>
    <name evidence="13" type="ORF">IAA89_01420</name>
</gene>
<keyword evidence="8 10" id="KW-0694">RNA-binding</keyword>
<dbReference type="InterPro" id="IPR004881">
    <property type="entry name" value="Ribosome_biogen_GTPase_RsgA"/>
</dbReference>
<dbReference type="EMBL" id="JADIMP010000027">
    <property type="protein sequence ID" value="MBO8441100.1"/>
    <property type="molecule type" value="Genomic_DNA"/>
</dbReference>
<keyword evidence="1 10" id="KW-0963">Cytoplasm</keyword>
<evidence type="ECO:0000313" key="13">
    <source>
        <dbReference type="EMBL" id="MBO8441100.1"/>
    </source>
</evidence>
<dbReference type="NCBIfam" id="TIGR00157">
    <property type="entry name" value="ribosome small subunit-dependent GTPase A"/>
    <property type="match status" value="1"/>
</dbReference>
<feature type="binding site" evidence="10">
    <location>
        <position position="249"/>
    </location>
    <ligand>
        <name>Zn(2+)</name>
        <dbReference type="ChEBI" id="CHEBI:29105"/>
    </ligand>
</feature>
<dbReference type="SUPFAM" id="SSF50249">
    <property type="entry name" value="Nucleic acid-binding proteins"/>
    <property type="match status" value="1"/>
</dbReference>
<comment type="similarity">
    <text evidence="10">Belongs to the TRAFAC class YlqF/YawG GTPase family. RsgA subfamily.</text>
</comment>
<dbReference type="CDD" id="cd04466">
    <property type="entry name" value="S1_YloQ_GTPase"/>
    <property type="match status" value="1"/>
</dbReference>
<dbReference type="InterPro" id="IPR030378">
    <property type="entry name" value="G_CP_dom"/>
</dbReference>
<comment type="caution">
    <text evidence="13">The sequence shown here is derived from an EMBL/GenBank/DDBJ whole genome shotgun (WGS) entry which is preliminary data.</text>
</comment>
<dbReference type="CDD" id="cd01854">
    <property type="entry name" value="YjeQ_EngC"/>
    <property type="match status" value="1"/>
</dbReference>
<evidence type="ECO:0000256" key="9">
    <source>
        <dbReference type="ARBA" id="ARBA00023134"/>
    </source>
</evidence>
<evidence type="ECO:0000256" key="5">
    <source>
        <dbReference type="ARBA" id="ARBA00022741"/>
    </source>
</evidence>
<feature type="binding site" evidence="10">
    <location>
        <position position="242"/>
    </location>
    <ligand>
        <name>Zn(2+)</name>
        <dbReference type="ChEBI" id="CHEBI:29105"/>
    </ligand>
</feature>
<protein>
    <recommendedName>
        <fullName evidence="10">Small ribosomal subunit biogenesis GTPase RsgA</fullName>
        <ecNumber evidence="10">3.6.1.-</ecNumber>
    </recommendedName>
</protein>
<name>A0A9D9E6B3_9LACO</name>
<evidence type="ECO:0000256" key="3">
    <source>
        <dbReference type="ARBA" id="ARBA00022723"/>
    </source>
</evidence>
<dbReference type="InterPro" id="IPR027417">
    <property type="entry name" value="P-loop_NTPase"/>
</dbReference>
<keyword evidence="4 10" id="KW-0699">rRNA-binding</keyword>
<dbReference type="GO" id="GO:0005525">
    <property type="term" value="F:GTP binding"/>
    <property type="evidence" value="ECO:0007669"/>
    <property type="project" value="UniProtKB-UniRule"/>
</dbReference>
<feature type="binding site" evidence="10">
    <location>
        <begin position="161"/>
        <end position="169"/>
    </location>
    <ligand>
        <name>GTP</name>
        <dbReference type="ChEBI" id="CHEBI:37565"/>
    </ligand>
</feature>
<evidence type="ECO:0000259" key="11">
    <source>
        <dbReference type="PROSITE" id="PS50936"/>
    </source>
</evidence>
<dbReference type="GO" id="GO:0046872">
    <property type="term" value="F:metal ion binding"/>
    <property type="evidence" value="ECO:0007669"/>
    <property type="project" value="UniProtKB-KW"/>
</dbReference>